<name>A0A5N5HH70_9ROSA</name>
<keyword evidence="2" id="KW-1185">Reference proteome</keyword>
<dbReference type="Gene3D" id="3.40.50.150">
    <property type="entry name" value="Vaccinia Virus protein VP39"/>
    <property type="match status" value="1"/>
</dbReference>
<reference evidence="2" key="2">
    <citation type="submission" date="2019-10" db="EMBL/GenBank/DDBJ databases">
        <title>A de novo genome assembly of a pear dwarfing rootstock.</title>
        <authorList>
            <person name="Wang F."/>
            <person name="Wang J."/>
            <person name="Li S."/>
            <person name="Zhang Y."/>
            <person name="Fang M."/>
            <person name="Ma L."/>
            <person name="Zhao Y."/>
            <person name="Jiang S."/>
        </authorList>
    </citation>
    <scope>NUCLEOTIDE SEQUENCE [LARGE SCALE GENOMIC DNA]</scope>
</reference>
<dbReference type="SUPFAM" id="SSF53335">
    <property type="entry name" value="S-adenosyl-L-methionine-dependent methyltransferases"/>
    <property type="match status" value="1"/>
</dbReference>
<protein>
    <submittedName>
        <fullName evidence="1">Uncharacterized protein</fullName>
    </submittedName>
</protein>
<sequence>MCFLQQKSTQCQILRSTDQLTAAVDVGEGDAMLEIRLGTCSLTNVLINAGAFVLAIKKDPHMATHVSERFAETDRFKNMNCQGSTLEKVIWVEVVKMAFLPVPKPLTKWKLLPKQKVSQGEALYSPTEKCVRCGGCYRTEKFWLKVGVQMKEEQGI</sequence>
<organism evidence="1 2">
    <name type="scientific">Pyrus ussuriensis x Pyrus communis</name>
    <dbReference type="NCBI Taxonomy" id="2448454"/>
    <lineage>
        <taxon>Eukaryota</taxon>
        <taxon>Viridiplantae</taxon>
        <taxon>Streptophyta</taxon>
        <taxon>Embryophyta</taxon>
        <taxon>Tracheophyta</taxon>
        <taxon>Spermatophyta</taxon>
        <taxon>Magnoliopsida</taxon>
        <taxon>eudicotyledons</taxon>
        <taxon>Gunneridae</taxon>
        <taxon>Pentapetalae</taxon>
        <taxon>rosids</taxon>
        <taxon>fabids</taxon>
        <taxon>Rosales</taxon>
        <taxon>Rosaceae</taxon>
        <taxon>Amygdaloideae</taxon>
        <taxon>Maleae</taxon>
        <taxon>Pyrus</taxon>
    </lineage>
</organism>
<dbReference type="EMBL" id="SMOL01000160">
    <property type="protein sequence ID" value="KAB2625521.1"/>
    <property type="molecule type" value="Genomic_DNA"/>
</dbReference>
<comment type="caution">
    <text evidence="1">The sequence shown here is derived from an EMBL/GenBank/DDBJ whole genome shotgun (WGS) entry which is preliminary data.</text>
</comment>
<dbReference type="AlphaFoldDB" id="A0A5N5HH70"/>
<reference evidence="1 2" key="1">
    <citation type="submission" date="2019-09" db="EMBL/GenBank/DDBJ databases">
        <authorList>
            <person name="Ou C."/>
        </authorList>
    </citation>
    <scope>NUCLEOTIDE SEQUENCE [LARGE SCALE GENOMIC DNA]</scope>
    <source>
        <strain evidence="1">S2</strain>
        <tissue evidence="1">Leaf</tissue>
    </source>
</reference>
<proteinExistence type="predicted"/>
<evidence type="ECO:0000313" key="1">
    <source>
        <dbReference type="EMBL" id="KAB2625521.1"/>
    </source>
</evidence>
<reference evidence="1 2" key="3">
    <citation type="submission" date="2019-11" db="EMBL/GenBank/DDBJ databases">
        <title>A de novo genome assembly of a pear dwarfing rootstock.</title>
        <authorList>
            <person name="Wang F."/>
            <person name="Wang J."/>
            <person name="Li S."/>
            <person name="Zhang Y."/>
            <person name="Fang M."/>
            <person name="Ma L."/>
            <person name="Zhao Y."/>
            <person name="Jiang S."/>
        </authorList>
    </citation>
    <scope>NUCLEOTIDE SEQUENCE [LARGE SCALE GENOMIC DNA]</scope>
    <source>
        <strain evidence="1">S2</strain>
        <tissue evidence="1">Leaf</tissue>
    </source>
</reference>
<accession>A0A5N5HH70</accession>
<dbReference type="OrthoDB" id="1719619at2759"/>
<gene>
    <name evidence="1" type="ORF">D8674_017181</name>
</gene>
<evidence type="ECO:0000313" key="2">
    <source>
        <dbReference type="Proteomes" id="UP000327157"/>
    </source>
</evidence>
<dbReference type="InterPro" id="IPR029063">
    <property type="entry name" value="SAM-dependent_MTases_sf"/>
</dbReference>
<dbReference type="Proteomes" id="UP000327157">
    <property type="component" value="Chromosome 16"/>
</dbReference>